<reference evidence="2 3" key="1">
    <citation type="submission" date="2018-06" db="EMBL/GenBank/DDBJ databases">
        <title>A transcriptomic atlas of mushroom development highlights an independent origin of complex multicellularity.</title>
        <authorList>
            <consortium name="DOE Joint Genome Institute"/>
            <person name="Krizsan K."/>
            <person name="Almasi E."/>
            <person name="Merenyi Z."/>
            <person name="Sahu N."/>
            <person name="Viragh M."/>
            <person name="Koszo T."/>
            <person name="Mondo S."/>
            <person name="Kiss B."/>
            <person name="Balint B."/>
            <person name="Kues U."/>
            <person name="Barry K."/>
            <person name="Hegedus J.C."/>
            <person name="Henrissat B."/>
            <person name="Johnson J."/>
            <person name="Lipzen A."/>
            <person name="Ohm R."/>
            <person name="Nagy I."/>
            <person name="Pangilinan J."/>
            <person name="Yan J."/>
            <person name="Xiong Y."/>
            <person name="Grigoriev I.V."/>
            <person name="Hibbett D.S."/>
            <person name="Nagy L.G."/>
        </authorList>
    </citation>
    <scope>NUCLEOTIDE SEQUENCE [LARGE SCALE GENOMIC DNA]</scope>
    <source>
        <strain evidence="2 3">SZMC22713</strain>
    </source>
</reference>
<dbReference type="Pfam" id="PF12937">
    <property type="entry name" value="F-box-like"/>
    <property type="match status" value="1"/>
</dbReference>
<evidence type="ECO:0000313" key="2">
    <source>
        <dbReference type="EMBL" id="TDL20816.1"/>
    </source>
</evidence>
<name>A0A4Y7Q0J7_9AGAM</name>
<dbReference type="InterPro" id="IPR036047">
    <property type="entry name" value="F-box-like_dom_sf"/>
</dbReference>
<accession>A0A4Y7Q0J7</accession>
<dbReference type="AlphaFoldDB" id="A0A4Y7Q0J7"/>
<dbReference type="OrthoDB" id="3030739at2759"/>
<evidence type="ECO:0000259" key="1">
    <source>
        <dbReference type="PROSITE" id="PS50181"/>
    </source>
</evidence>
<dbReference type="VEuPathDB" id="FungiDB:BD410DRAFT_804719"/>
<dbReference type="PROSITE" id="PS50181">
    <property type="entry name" value="FBOX"/>
    <property type="match status" value="1"/>
</dbReference>
<feature type="domain" description="F-box" evidence="1">
    <location>
        <begin position="11"/>
        <end position="63"/>
    </location>
</feature>
<sequence>MQRQCRRLAFQEGIKRLPDEILVYIFEFGHRSTNYNDFALTVSRVCRRFRGVALTTPRLWTRLHVDPNCPDDFSRLEERFKDHGVDIWMSNKEEYEGPRFDEFANILKRYIPGACHLRIDGGLDVIDALDGDKPVLRRLKSIVHYNKANTYEDMNHTKNGICPICLSSKASTSSGVNQDFENQWLMDSLLTMPCLRVLSLAFQSFNAAERACSPVVLPELREFNISIKYSTPLFFLIQILEALTLPKLSVLKITLDQISIDPWSPRQYVDMILAALLICKHFADTLHLRTSCSFTGLLHHIIRSVPCGRWPPLKTLCIKHSRVLSEPQVEMLVNKFRFDDNWDTLESFQLISCGGLSEEFLLVMQAETGGKLQWWNVAAGHDNDDN</sequence>
<keyword evidence="3" id="KW-1185">Reference proteome</keyword>
<evidence type="ECO:0000313" key="3">
    <source>
        <dbReference type="Proteomes" id="UP000294933"/>
    </source>
</evidence>
<proteinExistence type="predicted"/>
<dbReference type="EMBL" id="ML170185">
    <property type="protein sequence ID" value="TDL20816.1"/>
    <property type="molecule type" value="Genomic_DNA"/>
</dbReference>
<dbReference type="InterPro" id="IPR001810">
    <property type="entry name" value="F-box_dom"/>
</dbReference>
<gene>
    <name evidence="2" type="ORF">BD410DRAFT_804719</name>
</gene>
<organism evidence="2 3">
    <name type="scientific">Rickenella mellea</name>
    <dbReference type="NCBI Taxonomy" id="50990"/>
    <lineage>
        <taxon>Eukaryota</taxon>
        <taxon>Fungi</taxon>
        <taxon>Dikarya</taxon>
        <taxon>Basidiomycota</taxon>
        <taxon>Agaricomycotina</taxon>
        <taxon>Agaricomycetes</taxon>
        <taxon>Hymenochaetales</taxon>
        <taxon>Rickenellaceae</taxon>
        <taxon>Rickenella</taxon>
    </lineage>
</organism>
<dbReference type="STRING" id="50990.A0A4Y7Q0J7"/>
<protein>
    <recommendedName>
        <fullName evidence="1">F-box domain-containing protein</fullName>
    </recommendedName>
</protein>
<dbReference type="Gene3D" id="1.20.1280.50">
    <property type="match status" value="1"/>
</dbReference>
<dbReference type="Proteomes" id="UP000294933">
    <property type="component" value="Unassembled WGS sequence"/>
</dbReference>
<dbReference type="SUPFAM" id="SSF81383">
    <property type="entry name" value="F-box domain"/>
    <property type="match status" value="1"/>
</dbReference>